<proteinExistence type="predicted"/>
<protein>
    <submittedName>
        <fullName evidence="1">Uncharacterized protein</fullName>
    </submittedName>
</protein>
<keyword evidence="2" id="KW-1185">Reference proteome</keyword>
<name>A0ABW7WEI5_9NOCA</name>
<evidence type="ECO:0000313" key="1">
    <source>
        <dbReference type="EMBL" id="MFI2320846.1"/>
    </source>
</evidence>
<dbReference type="RefSeq" id="WP_396944836.1">
    <property type="nucleotide sequence ID" value="NZ_JBIRXV010000001.1"/>
</dbReference>
<dbReference type="EMBL" id="JBIRXV010000001">
    <property type="protein sequence ID" value="MFI2320846.1"/>
    <property type="molecule type" value="Genomic_DNA"/>
</dbReference>
<comment type="caution">
    <text evidence="1">The sequence shown here is derived from an EMBL/GenBank/DDBJ whole genome shotgun (WGS) entry which is preliminary data.</text>
</comment>
<gene>
    <name evidence="1" type="ORF">ACH47G_10175</name>
</gene>
<reference evidence="1 2" key="1">
    <citation type="submission" date="2024-10" db="EMBL/GenBank/DDBJ databases">
        <title>The Natural Products Discovery Center: Release of the First 8490 Sequenced Strains for Exploring Actinobacteria Biosynthetic Diversity.</title>
        <authorList>
            <person name="Kalkreuter E."/>
            <person name="Kautsar S.A."/>
            <person name="Yang D."/>
            <person name="Bader C.D."/>
            <person name="Teijaro C.N."/>
            <person name="Fluegel L."/>
            <person name="Davis C.M."/>
            <person name="Simpson J.R."/>
            <person name="Lauterbach L."/>
            <person name="Steele A.D."/>
            <person name="Gui C."/>
            <person name="Meng S."/>
            <person name="Li G."/>
            <person name="Viehrig K."/>
            <person name="Ye F."/>
            <person name="Su P."/>
            <person name="Kiefer A.F."/>
            <person name="Nichols A."/>
            <person name="Cepeda A.J."/>
            <person name="Yan W."/>
            <person name="Fan B."/>
            <person name="Jiang Y."/>
            <person name="Adhikari A."/>
            <person name="Zheng C.-J."/>
            <person name="Schuster L."/>
            <person name="Cowan T.M."/>
            <person name="Smanski M.J."/>
            <person name="Chevrette M.G."/>
            <person name="De Carvalho L.P.S."/>
            <person name="Shen B."/>
        </authorList>
    </citation>
    <scope>NUCLEOTIDE SEQUENCE [LARGE SCALE GENOMIC DNA]</scope>
    <source>
        <strain evidence="1 2">NPDC019626</strain>
    </source>
</reference>
<sequence>MIKSVVQTLVAERAAVGWDICSYNNTRFPFAGSIRAVLDEQANVEVAVEDSQI</sequence>
<accession>A0ABW7WEI5</accession>
<evidence type="ECO:0000313" key="2">
    <source>
        <dbReference type="Proteomes" id="UP001611450"/>
    </source>
</evidence>
<organism evidence="1 2">
    <name type="scientific">Nocardia beijingensis</name>
    <dbReference type="NCBI Taxonomy" id="95162"/>
    <lineage>
        <taxon>Bacteria</taxon>
        <taxon>Bacillati</taxon>
        <taxon>Actinomycetota</taxon>
        <taxon>Actinomycetes</taxon>
        <taxon>Mycobacteriales</taxon>
        <taxon>Nocardiaceae</taxon>
        <taxon>Nocardia</taxon>
    </lineage>
</organism>
<dbReference type="Proteomes" id="UP001611450">
    <property type="component" value="Unassembled WGS sequence"/>
</dbReference>